<evidence type="ECO:0000256" key="2">
    <source>
        <dbReference type="ARBA" id="ARBA00023125"/>
    </source>
</evidence>
<dbReference type="Gene3D" id="1.10.10.2830">
    <property type="match status" value="1"/>
</dbReference>
<dbReference type="GO" id="GO:0003677">
    <property type="term" value="F:DNA binding"/>
    <property type="evidence" value="ECO:0007669"/>
    <property type="project" value="UniProtKB-KW"/>
</dbReference>
<dbReference type="NCBIfam" id="TIGR00180">
    <property type="entry name" value="parB_part"/>
    <property type="match status" value="1"/>
</dbReference>
<name>A0A399EPA9_9DEIN</name>
<gene>
    <name evidence="4" type="primary">spo0C_2</name>
    <name evidence="4" type="ORF">Mrose_02681</name>
</gene>
<dbReference type="EMBL" id="QWLA01000059">
    <property type="protein sequence ID" value="RIH84332.1"/>
    <property type="molecule type" value="Genomic_DNA"/>
</dbReference>
<evidence type="ECO:0000256" key="1">
    <source>
        <dbReference type="ARBA" id="ARBA00006295"/>
    </source>
</evidence>
<sequence>MSAKPNPDTSSLREAMKLAQRKAALEPAAPADRSLPLEAVRLSPFQARRFFDPTALEELAQSLRLHGMVQPLLVRPVEGGFELVHGERRLRAARLAGLAEVPVIVRELSDQQAAEINLVENLQREDLNPVEETRGVLRLLGLRLGLAESEVVALLGTLREAERGKVSHNVVGENESSIIFEVFSSLGRISLASFVSHRLPLLALPPEILEVLEQGRLEYTKATAIARVKDPEARARLLREALEQGLTLAQIKERARQLTSLPAPGPKADLAARLALAGRRLRKVTLSPQKQREVDALLERLLAALEED</sequence>
<dbReference type="GO" id="GO:0007059">
    <property type="term" value="P:chromosome segregation"/>
    <property type="evidence" value="ECO:0007669"/>
    <property type="project" value="TreeGrafter"/>
</dbReference>
<dbReference type="InterPro" id="IPR041468">
    <property type="entry name" value="HTH_ParB/Spo0J"/>
</dbReference>
<dbReference type="AlphaFoldDB" id="A0A399EPA9"/>
<feature type="domain" description="ParB-like N-terminal" evidence="3">
    <location>
        <begin position="33"/>
        <end position="122"/>
    </location>
</feature>
<evidence type="ECO:0000313" key="4">
    <source>
        <dbReference type="EMBL" id="RIH84332.1"/>
    </source>
</evidence>
<dbReference type="Gene3D" id="3.90.1530.30">
    <property type="match status" value="1"/>
</dbReference>
<dbReference type="RefSeq" id="WP_119279095.1">
    <property type="nucleotide sequence ID" value="NZ_QWLA01000059.1"/>
</dbReference>
<protein>
    <submittedName>
        <fullName evidence="4">Chromosome-partitioning protein Spo0J</fullName>
    </submittedName>
</protein>
<dbReference type="InterPro" id="IPR004437">
    <property type="entry name" value="ParB/RepB/Spo0J"/>
</dbReference>
<dbReference type="SUPFAM" id="SSF109709">
    <property type="entry name" value="KorB DNA-binding domain-like"/>
    <property type="match status" value="2"/>
</dbReference>
<reference evidence="4 5" key="1">
    <citation type="submission" date="2018-08" db="EMBL/GenBank/DDBJ databases">
        <title>Meiothermus roseus NBRC 110900 genome sequencing project.</title>
        <authorList>
            <person name="Da Costa M.S."/>
            <person name="Albuquerque L."/>
            <person name="Raposo P."/>
            <person name="Froufe H.J.C."/>
            <person name="Barroso C.S."/>
            <person name="Egas C."/>
        </authorList>
    </citation>
    <scope>NUCLEOTIDE SEQUENCE [LARGE SCALE GENOMIC DNA]</scope>
    <source>
        <strain evidence="4 5">NBRC 110900</strain>
    </source>
</reference>
<dbReference type="SUPFAM" id="SSF110849">
    <property type="entry name" value="ParB/Sulfiredoxin"/>
    <property type="match status" value="1"/>
</dbReference>
<dbReference type="PANTHER" id="PTHR33375">
    <property type="entry name" value="CHROMOSOME-PARTITIONING PROTEIN PARB-RELATED"/>
    <property type="match status" value="1"/>
</dbReference>
<accession>A0A399EPA9</accession>
<dbReference type="Pfam" id="PF02195">
    <property type="entry name" value="ParB_N"/>
    <property type="match status" value="1"/>
</dbReference>
<dbReference type="Pfam" id="PF17762">
    <property type="entry name" value="HTH_ParB"/>
    <property type="match status" value="1"/>
</dbReference>
<proteinExistence type="inferred from homology"/>
<dbReference type="Proteomes" id="UP000265341">
    <property type="component" value="Unassembled WGS sequence"/>
</dbReference>
<dbReference type="GO" id="GO:0005694">
    <property type="term" value="C:chromosome"/>
    <property type="evidence" value="ECO:0007669"/>
    <property type="project" value="TreeGrafter"/>
</dbReference>
<dbReference type="FunFam" id="3.90.1530.30:FF:000001">
    <property type="entry name" value="Chromosome partitioning protein ParB"/>
    <property type="match status" value="1"/>
</dbReference>
<dbReference type="PANTHER" id="PTHR33375:SF7">
    <property type="entry name" value="CHROMOSOME 2-PARTITIONING PROTEIN PARB-RELATED"/>
    <property type="match status" value="1"/>
</dbReference>
<evidence type="ECO:0000313" key="5">
    <source>
        <dbReference type="Proteomes" id="UP000265341"/>
    </source>
</evidence>
<comment type="caution">
    <text evidence="4">The sequence shown here is derived from an EMBL/GenBank/DDBJ whole genome shotgun (WGS) entry which is preliminary data.</text>
</comment>
<dbReference type="SMART" id="SM00470">
    <property type="entry name" value="ParB"/>
    <property type="match status" value="1"/>
</dbReference>
<dbReference type="OrthoDB" id="9802051at2"/>
<keyword evidence="5" id="KW-1185">Reference proteome</keyword>
<keyword evidence="2" id="KW-0238">DNA-binding</keyword>
<dbReference type="CDD" id="cd16393">
    <property type="entry name" value="SPO0J_N"/>
    <property type="match status" value="1"/>
</dbReference>
<comment type="similarity">
    <text evidence="1">Belongs to the ParB family.</text>
</comment>
<dbReference type="InterPro" id="IPR050336">
    <property type="entry name" value="Chromosome_partition/occlusion"/>
</dbReference>
<dbReference type="InterPro" id="IPR003115">
    <property type="entry name" value="ParB_N"/>
</dbReference>
<organism evidence="4 5">
    <name type="scientific">Calidithermus roseus</name>
    <dbReference type="NCBI Taxonomy" id="1644118"/>
    <lineage>
        <taxon>Bacteria</taxon>
        <taxon>Thermotogati</taxon>
        <taxon>Deinococcota</taxon>
        <taxon>Deinococci</taxon>
        <taxon>Thermales</taxon>
        <taxon>Thermaceae</taxon>
        <taxon>Calidithermus</taxon>
    </lineage>
</organism>
<dbReference type="InterPro" id="IPR036086">
    <property type="entry name" value="ParB/Sulfiredoxin_sf"/>
</dbReference>
<evidence type="ECO:0000259" key="3">
    <source>
        <dbReference type="SMART" id="SM00470"/>
    </source>
</evidence>